<feature type="compositionally biased region" description="Basic and acidic residues" evidence="1">
    <location>
        <begin position="98"/>
        <end position="111"/>
    </location>
</feature>
<feature type="region of interest" description="Disordered" evidence="1">
    <location>
        <begin position="66"/>
        <end position="126"/>
    </location>
</feature>
<feature type="compositionally biased region" description="Low complexity" evidence="1">
    <location>
        <begin position="68"/>
        <end position="82"/>
    </location>
</feature>
<sequence length="126" mass="13885">MIWRHPPLGLRVRPGPGERAERRRVLQRGPRPPPRFTAIAAASAVHATASQHLLAQRVRLARRLSWSRGQRAAAEPPAAAGRRLGGRTRHAALHRKWLTRDRTRPETHELSDGSGPNSSHHVPGGG</sequence>
<dbReference type="AlphaFoldDB" id="A0AA38IVF7"/>
<feature type="compositionally biased region" description="Basic residues" evidence="1">
    <location>
        <begin position="84"/>
        <end position="97"/>
    </location>
</feature>
<organism evidence="2 3">
    <name type="scientific">Zophobas morio</name>
    <dbReference type="NCBI Taxonomy" id="2755281"/>
    <lineage>
        <taxon>Eukaryota</taxon>
        <taxon>Metazoa</taxon>
        <taxon>Ecdysozoa</taxon>
        <taxon>Arthropoda</taxon>
        <taxon>Hexapoda</taxon>
        <taxon>Insecta</taxon>
        <taxon>Pterygota</taxon>
        <taxon>Neoptera</taxon>
        <taxon>Endopterygota</taxon>
        <taxon>Coleoptera</taxon>
        <taxon>Polyphaga</taxon>
        <taxon>Cucujiformia</taxon>
        <taxon>Tenebrionidae</taxon>
        <taxon>Zophobas</taxon>
    </lineage>
</organism>
<protein>
    <submittedName>
        <fullName evidence="2">Uncharacterized protein</fullName>
    </submittedName>
</protein>
<feature type="region of interest" description="Disordered" evidence="1">
    <location>
        <begin position="1"/>
        <end position="33"/>
    </location>
</feature>
<evidence type="ECO:0000313" key="3">
    <source>
        <dbReference type="Proteomes" id="UP001168821"/>
    </source>
</evidence>
<keyword evidence="3" id="KW-1185">Reference proteome</keyword>
<feature type="compositionally biased region" description="Low complexity" evidence="1">
    <location>
        <begin position="1"/>
        <end position="15"/>
    </location>
</feature>
<dbReference type="EMBL" id="JALNTZ010000002">
    <property type="protein sequence ID" value="KAJ3662980.1"/>
    <property type="molecule type" value="Genomic_DNA"/>
</dbReference>
<proteinExistence type="predicted"/>
<dbReference type="Proteomes" id="UP001168821">
    <property type="component" value="Unassembled WGS sequence"/>
</dbReference>
<name>A0AA38IVF7_9CUCU</name>
<comment type="caution">
    <text evidence="2">The sequence shown here is derived from an EMBL/GenBank/DDBJ whole genome shotgun (WGS) entry which is preliminary data.</text>
</comment>
<evidence type="ECO:0000256" key="1">
    <source>
        <dbReference type="SAM" id="MobiDB-lite"/>
    </source>
</evidence>
<gene>
    <name evidence="2" type="ORF">Zmor_007294</name>
</gene>
<evidence type="ECO:0000313" key="2">
    <source>
        <dbReference type="EMBL" id="KAJ3662980.1"/>
    </source>
</evidence>
<reference evidence="2" key="1">
    <citation type="journal article" date="2023" name="G3 (Bethesda)">
        <title>Whole genome assemblies of Zophobas morio and Tenebrio molitor.</title>
        <authorList>
            <person name="Kaur S."/>
            <person name="Stinson S.A."/>
            <person name="diCenzo G.C."/>
        </authorList>
    </citation>
    <scope>NUCLEOTIDE SEQUENCE</scope>
    <source>
        <strain evidence="2">QUZm001</strain>
    </source>
</reference>
<accession>A0AA38IVF7</accession>